<keyword evidence="8 13" id="KW-1133">Transmembrane helix</keyword>
<dbReference type="AlphaFoldDB" id="T2M633"/>
<evidence type="ECO:0000256" key="5">
    <source>
        <dbReference type="ARBA" id="ARBA00022729"/>
    </source>
</evidence>
<evidence type="ECO:0000256" key="1">
    <source>
        <dbReference type="ARBA" id="ARBA00004115"/>
    </source>
</evidence>
<dbReference type="InterPro" id="IPR013766">
    <property type="entry name" value="Thioredoxin_domain"/>
</dbReference>
<evidence type="ECO:0000259" key="15">
    <source>
        <dbReference type="PROSITE" id="PS51352"/>
    </source>
</evidence>
<evidence type="ECO:0000256" key="2">
    <source>
        <dbReference type="ARBA" id="ARBA00022448"/>
    </source>
</evidence>
<dbReference type="PANTHER" id="PTHR46107">
    <property type="entry name" value="DUMPY: SHORTER THAN WILD-TYPE"/>
    <property type="match status" value="1"/>
</dbReference>
<evidence type="ECO:0000256" key="14">
    <source>
        <dbReference type="SAM" id="SignalP"/>
    </source>
</evidence>
<evidence type="ECO:0000256" key="10">
    <source>
        <dbReference type="ARBA" id="ARBA00023157"/>
    </source>
</evidence>
<evidence type="ECO:0000256" key="8">
    <source>
        <dbReference type="ARBA" id="ARBA00022989"/>
    </source>
</evidence>
<evidence type="ECO:0000256" key="4">
    <source>
        <dbReference type="ARBA" id="ARBA00022692"/>
    </source>
</evidence>
<dbReference type="PANTHER" id="PTHR46107:SF3">
    <property type="entry name" value="THIOREDOXIN DOMAIN-CONTAINING PROTEIN"/>
    <property type="match status" value="1"/>
</dbReference>
<keyword evidence="7" id="KW-0249">Electron transport</keyword>
<feature type="chain" id="PRO_5004591854" evidence="14">
    <location>
        <begin position="23"/>
        <end position="269"/>
    </location>
</feature>
<keyword evidence="4 13" id="KW-0812">Transmembrane</keyword>
<feature type="non-terminal residue" evidence="16">
    <location>
        <position position="1"/>
    </location>
</feature>
<feature type="signal peptide" evidence="14">
    <location>
        <begin position="1"/>
        <end position="22"/>
    </location>
</feature>
<protein>
    <submittedName>
        <fullName evidence="16">Thioredoxin-related transmembrane protein 1</fullName>
    </submittedName>
</protein>
<evidence type="ECO:0000256" key="9">
    <source>
        <dbReference type="ARBA" id="ARBA00023136"/>
    </source>
</evidence>
<reference evidence="16" key="1">
    <citation type="journal article" date="2013" name="Genome Biol. Evol.">
        <title>Punctuated emergences of genetic and phenotypic innovations in eumetazoan, bilaterian, euteleostome, and hominidae ancestors.</title>
        <authorList>
            <person name="Wenger Y."/>
            <person name="Galliot B."/>
        </authorList>
    </citation>
    <scope>NUCLEOTIDE SEQUENCE</scope>
    <source>
        <tissue evidence="16">Whole animals</tissue>
    </source>
</reference>
<keyword evidence="3" id="KW-0597">Phosphoprotein</keyword>
<evidence type="ECO:0000313" key="16">
    <source>
        <dbReference type="EMBL" id="CDG67390.1"/>
    </source>
</evidence>
<dbReference type="EMBL" id="HAAD01001158">
    <property type="protein sequence ID" value="CDG67390.1"/>
    <property type="molecule type" value="mRNA"/>
</dbReference>
<keyword evidence="9 13" id="KW-0472">Membrane</keyword>
<evidence type="ECO:0000256" key="13">
    <source>
        <dbReference type="SAM" id="Phobius"/>
    </source>
</evidence>
<dbReference type="PROSITE" id="PS00194">
    <property type="entry name" value="THIOREDOXIN_1"/>
    <property type="match status" value="1"/>
</dbReference>
<dbReference type="InterPro" id="IPR052454">
    <property type="entry name" value="TMX_domain-containing"/>
</dbReference>
<keyword evidence="11" id="KW-0676">Redox-active center</keyword>
<proteinExistence type="evidence at transcript level"/>
<gene>
    <name evidence="16" type="primary">TMX1</name>
</gene>
<keyword evidence="2" id="KW-0813">Transport</keyword>
<dbReference type="OrthoDB" id="7869097at2759"/>
<name>T2M633_HYDVU</name>
<dbReference type="Pfam" id="PF00085">
    <property type="entry name" value="Thioredoxin"/>
    <property type="match status" value="1"/>
</dbReference>
<evidence type="ECO:0000256" key="11">
    <source>
        <dbReference type="ARBA" id="ARBA00023284"/>
    </source>
</evidence>
<feature type="domain" description="Thioredoxin" evidence="15">
    <location>
        <begin position="1"/>
        <end position="136"/>
    </location>
</feature>
<keyword evidence="10" id="KW-1015">Disulfide bond</keyword>
<evidence type="ECO:0000256" key="3">
    <source>
        <dbReference type="ARBA" id="ARBA00022553"/>
    </source>
</evidence>
<feature type="region of interest" description="Disordered" evidence="12">
    <location>
        <begin position="239"/>
        <end position="269"/>
    </location>
</feature>
<dbReference type="InterPro" id="IPR017937">
    <property type="entry name" value="Thioredoxin_CS"/>
</dbReference>
<accession>T2M633</accession>
<evidence type="ECO:0000256" key="7">
    <source>
        <dbReference type="ARBA" id="ARBA00022982"/>
    </source>
</evidence>
<dbReference type="SUPFAM" id="SSF52833">
    <property type="entry name" value="Thioredoxin-like"/>
    <property type="match status" value="1"/>
</dbReference>
<dbReference type="GO" id="GO:0005789">
    <property type="term" value="C:endoplasmic reticulum membrane"/>
    <property type="evidence" value="ECO:0007669"/>
    <property type="project" value="UniProtKB-SubCell"/>
</dbReference>
<organism evidence="16">
    <name type="scientific">Hydra vulgaris</name>
    <name type="common">Hydra</name>
    <name type="synonym">Hydra attenuata</name>
    <dbReference type="NCBI Taxonomy" id="6087"/>
    <lineage>
        <taxon>Eukaryota</taxon>
        <taxon>Metazoa</taxon>
        <taxon>Cnidaria</taxon>
        <taxon>Hydrozoa</taxon>
        <taxon>Hydroidolina</taxon>
        <taxon>Anthoathecata</taxon>
        <taxon>Aplanulata</taxon>
        <taxon>Hydridae</taxon>
        <taxon>Hydra</taxon>
    </lineage>
</organism>
<dbReference type="Gene3D" id="3.40.30.10">
    <property type="entry name" value="Glutaredoxin"/>
    <property type="match status" value="1"/>
</dbReference>
<evidence type="ECO:0000256" key="6">
    <source>
        <dbReference type="ARBA" id="ARBA00022824"/>
    </source>
</evidence>
<sequence>SKKLKKMFFFSLFLLLTCGKIAVKTLKIVEQKNFVFTEENWEKMLEGEWLVKFYAPWCPACRALETDWSQLANWADESFPSISIGSVDVTLHAGLNGRFMVTSLPTILHVINGEFRVYKESRELNKLKEFIIEKKWNEIEPTSSWTNPNSFLMNAMSKVFGLSVKLKDFHSTLNDEYNIPSWISFLLFGLIVIILGLLLGVALVILSDWMYPPETNIPDIIKKKNDNVVEADDGKPDIKEVDAELEETDSKIEENEVRQRKIEKTKVES</sequence>
<keyword evidence="5 14" id="KW-0732">Signal</keyword>
<dbReference type="PROSITE" id="PS51352">
    <property type="entry name" value="THIOREDOXIN_2"/>
    <property type="match status" value="1"/>
</dbReference>
<feature type="transmembrane region" description="Helical" evidence="13">
    <location>
        <begin position="182"/>
        <end position="206"/>
    </location>
</feature>
<evidence type="ECO:0000256" key="12">
    <source>
        <dbReference type="SAM" id="MobiDB-lite"/>
    </source>
</evidence>
<comment type="subcellular location">
    <subcellularLocation>
        <location evidence="1">Endoplasmic reticulum membrane</location>
        <topology evidence="1">Single-pass type I membrane protein</topology>
    </subcellularLocation>
</comment>
<dbReference type="InterPro" id="IPR036249">
    <property type="entry name" value="Thioredoxin-like_sf"/>
</dbReference>
<dbReference type="GO" id="GO:0015036">
    <property type="term" value="F:disulfide oxidoreductase activity"/>
    <property type="evidence" value="ECO:0007669"/>
    <property type="project" value="TreeGrafter"/>
</dbReference>
<keyword evidence="6" id="KW-0256">Endoplasmic reticulum</keyword>